<dbReference type="RefSeq" id="WP_222991682.1">
    <property type="nucleotide sequence ID" value="NZ_JAINVV010000009.1"/>
</dbReference>
<sequence length="281" mass="29975">MSEAEGEMFPRSVGERLADARRAAGLETADIATRTRIPLRHLEALEQGRYDELPGVTYCIGFAKSYARALDLDEVAIARDVRAELNSQGGRAAPEYFEPADPARVPPRTLAWTLVILILLVVGGYTVWRTMLMNGLGDRDPAALAAGTDRIDAPTAANTAAPRTTQAAAPATGEVVLTATDTVWLRISDAGEQRLFEKEMQPGERYQVPTTAKDPRILTGRPDALRVTIGGREVAPLGPPQETIRDVAISAAALAARPAQPPMAGQPAPSPSQPVANTARP</sequence>
<evidence type="ECO:0000259" key="3">
    <source>
        <dbReference type="Pfam" id="PF13464"/>
    </source>
</evidence>
<feature type="compositionally biased region" description="Low complexity" evidence="1">
    <location>
        <begin position="255"/>
        <end position="267"/>
    </location>
</feature>
<evidence type="ECO:0000313" key="4">
    <source>
        <dbReference type="EMBL" id="MBY8824591.1"/>
    </source>
</evidence>
<feature type="domain" description="Cytoskeleton protein RodZ-like C-terminal" evidence="3">
    <location>
        <begin position="176"/>
        <end position="247"/>
    </location>
</feature>
<dbReference type="InterPro" id="IPR001387">
    <property type="entry name" value="Cro/C1-type_HTH"/>
</dbReference>
<dbReference type="Pfam" id="PF13464">
    <property type="entry name" value="RodZ_C"/>
    <property type="match status" value="1"/>
</dbReference>
<name>A0ABS7PTB0_9SPHN</name>
<keyword evidence="5" id="KW-1185">Reference proteome</keyword>
<evidence type="ECO:0000256" key="1">
    <source>
        <dbReference type="SAM" id="MobiDB-lite"/>
    </source>
</evidence>
<dbReference type="Gene3D" id="1.10.260.40">
    <property type="entry name" value="lambda repressor-like DNA-binding domains"/>
    <property type="match status" value="1"/>
</dbReference>
<keyword evidence="2" id="KW-1133">Transmembrane helix</keyword>
<reference evidence="4 5" key="1">
    <citation type="submission" date="2021-08" db="EMBL/GenBank/DDBJ databases">
        <authorList>
            <person name="Tuo L."/>
        </authorList>
    </citation>
    <scope>NUCLEOTIDE SEQUENCE [LARGE SCALE GENOMIC DNA]</scope>
    <source>
        <strain evidence="4 5">JCM 31229</strain>
    </source>
</reference>
<feature type="transmembrane region" description="Helical" evidence="2">
    <location>
        <begin position="109"/>
        <end position="128"/>
    </location>
</feature>
<gene>
    <name evidence="4" type="ORF">K7G82_19960</name>
</gene>
<dbReference type="CDD" id="cd00093">
    <property type="entry name" value="HTH_XRE"/>
    <property type="match status" value="1"/>
</dbReference>
<evidence type="ECO:0000256" key="2">
    <source>
        <dbReference type="SAM" id="Phobius"/>
    </source>
</evidence>
<feature type="region of interest" description="Disordered" evidence="1">
    <location>
        <begin position="255"/>
        <end position="281"/>
    </location>
</feature>
<dbReference type="InterPro" id="IPR050400">
    <property type="entry name" value="Bact_Cytoskel_RodZ"/>
</dbReference>
<dbReference type="PANTHER" id="PTHR34475">
    <property type="match status" value="1"/>
</dbReference>
<dbReference type="SUPFAM" id="SSF47413">
    <property type="entry name" value="lambda repressor-like DNA-binding domains"/>
    <property type="match status" value="1"/>
</dbReference>
<accession>A0ABS7PTB0</accession>
<evidence type="ECO:0000313" key="5">
    <source>
        <dbReference type="Proteomes" id="UP000706039"/>
    </source>
</evidence>
<dbReference type="EMBL" id="JAINVV010000009">
    <property type="protein sequence ID" value="MBY8824591.1"/>
    <property type="molecule type" value="Genomic_DNA"/>
</dbReference>
<dbReference type="PANTHER" id="PTHR34475:SF1">
    <property type="entry name" value="CYTOSKELETON PROTEIN RODZ"/>
    <property type="match status" value="1"/>
</dbReference>
<keyword evidence="2" id="KW-0472">Membrane</keyword>
<proteinExistence type="predicted"/>
<dbReference type="Proteomes" id="UP000706039">
    <property type="component" value="Unassembled WGS sequence"/>
</dbReference>
<dbReference type="InterPro" id="IPR025194">
    <property type="entry name" value="RodZ-like_C"/>
</dbReference>
<dbReference type="InterPro" id="IPR010982">
    <property type="entry name" value="Lambda_DNA-bd_dom_sf"/>
</dbReference>
<dbReference type="Pfam" id="PF13413">
    <property type="entry name" value="HTH_25"/>
    <property type="match status" value="1"/>
</dbReference>
<protein>
    <submittedName>
        <fullName evidence="4">Helix-turn-helix domain-containing protein</fullName>
    </submittedName>
</protein>
<keyword evidence="2" id="KW-0812">Transmembrane</keyword>
<comment type="caution">
    <text evidence="4">The sequence shown here is derived from an EMBL/GenBank/DDBJ whole genome shotgun (WGS) entry which is preliminary data.</text>
</comment>
<organism evidence="4 5">
    <name type="scientific">Sphingomonas colocasiae</name>
    <dbReference type="NCBI Taxonomy" id="1848973"/>
    <lineage>
        <taxon>Bacteria</taxon>
        <taxon>Pseudomonadati</taxon>
        <taxon>Pseudomonadota</taxon>
        <taxon>Alphaproteobacteria</taxon>
        <taxon>Sphingomonadales</taxon>
        <taxon>Sphingomonadaceae</taxon>
        <taxon>Sphingomonas</taxon>
    </lineage>
</organism>